<dbReference type="InterPro" id="IPR000210">
    <property type="entry name" value="BTB/POZ_dom"/>
</dbReference>
<sequence length="606" mass="65335">MEVEPAVLHALSNDYLNLLGSTELPMLSDVTFCIDGRRLHAHRCILAARSHFFRILFSQQHGDGVQTLQPPPASSPSSSCSTSSCPTGITSRGGPLVIPVDVVGLDAFVTTLRFLYSGQLILPQINRSPSPSSCPSPSCQHLSCSYAIDFLLELVYSAHFFGISELTELLQAKLLKLIKEGVPVESLLRVLATAAGKQKMQQVWCQCLEIIARVGVAPDALRRCLPPETIEELMADGRFPSFAYIDRWNEIQSNTGIVVPSVAKTAAADEICSLNAFPAVEEQKILRLQQALDCMDVELVKLMVIGEGLDLDRAFALHYSVANCSREVVKALLELGVVDVNFSDSHGRTALHLAAAMGNAEMVAVLLDHHADPRVVTRDGLSPTDILRSLMKCGTTGRIAAATNAIDKADQKRLHLCIELLQSAAAVARREEAAETSASCVTQTTTSEHGGRLIRSHLNPRYSQLEVSSTQQSSIGVALTASVDAIQSAASQTVFSHGKRSLHALALPQYQEVGSSVSPSPTNLHHFAAPESVQFSSLPGIMCDIYGDSNLVVSPVALDPNLYHNFLGSSVACIHRQIQSPAQNADRRHQSHQEGKPCNTGSSSDE</sequence>
<dbReference type="Proteomes" id="UP000825935">
    <property type="component" value="Chromosome 15"/>
</dbReference>
<dbReference type="InterPro" id="IPR002110">
    <property type="entry name" value="Ankyrin_rpt"/>
</dbReference>
<feature type="region of interest" description="Disordered" evidence="4">
    <location>
        <begin position="580"/>
        <end position="606"/>
    </location>
</feature>
<accession>A0A8T2T3Q5</accession>
<gene>
    <name evidence="6" type="ORF">KP509_15G028200</name>
</gene>
<dbReference type="PANTHER" id="PTHR46668:SF1">
    <property type="entry name" value="REGULATORY PROTEIN NPR5"/>
    <property type="match status" value="1"/>
</dbReference>
<dbReference type="PROSITE" id="PS50297">
    <property type="entry name" value="ANK_REP_REGION"/>
    <property type="match status" value="1"/>
</dbReference>
<evidence type="ECO:0000259" key="5">
    <source>
        <dbReference type="PROSITE" id="PS50097"/>
    </source>
</evidence>
<dbReference type="Gene3D" id="1.25.40.20">
    <property type="entry name" value="Ankyrin repeat-containing domain"/>
    <property type="match status" value="1"/>
</dbReference>
<dbReference type="EMBL" id="CM035420">
    <property type="protein sequence ID" value="KAH7404486.1"/>
    <property type="molecule type" value="Genomic_DNA"/>
</dbReference>
<comment type="caution">
    <text evidence="6">The sequence shown here is derived from an EMBL/GenBank/DDBJ whole genome shotgun (WGS) entry which is preliminary data.</text>
</comment>
<evidence type="ECO:0000256" key="1">
    <source>
        <dbReference type="ARBA" id="ARBA00004906"/>
    </source>
</evidence>
<dbReference type="GO" id="GO:0000976">
    <property type="term" value="F:transcription cis-regulatory region binding"/>
    <property type="evidence" value="ECO:0007669"/>
    <property type="project" value="TreeGrafter"/>
</dbReference>
<dbReference type="InterPro" id="IPR044284">
    <property type="entry name" value="NPR5/6"/>
</dbReference>
<dbReference type="Pfam" id="PF12796">
    <property type="entry name" value="Ank_2"/>
    <property type="match status" value="1"/>
</dbReference>
<dbReference type="SUPFAM" id="SSF48403">
    <property type="entry name" value="Ankyrin repeat"/>
    <property type="match status" value="1"/>
</dbReference>
<dbReference type="GO" id="GO:0006355">
    <property type="term" value="P:regulation of DNA-templated transcription"/>
    <property type="evidence" value="ECO:0007669"/>
    <property type="project" value="TreeGrafter"/>
</dbReference>
<evidence type="ECO:0000256" key="3">
    <source>
        <dbReference type="PROSITE-ProRule" id="PRU00023"/>
    </source>
</evidence>
<dbReference type="SMART" id="SM00225">
    <property type="entry name" value="BTB"/>
    <property type="match status" value="1"/>
</dbReference>
<feature type="compositionally biased region" description="Basic and acidic residues" evidence="4">
    <location>
        <begin position="585"/>
        <end position="595"/>
    </location>
</feature>
<dbReference type="OMA" id="GMSRHNH"/>
<dbReference type="GO" id="GO:0099402">
    <property type="term" value="P:plant organ development"/>
    <property type="evidence" value="ECO:0007669"/>
    <property type="project" value="InterPro"/>
</dbReference>
<reference evidence="6" key="1">
    <citation type="submission" date="2021-08" db="EMBL/GenBank/DDBJ databases">
        <title>WGS assembly of Ceratopteris richardii.</title>
        <authorList>
            <person name="Marchant D.B."/>
            <person name="Chen G."/>
            <person name="Jenkins J."/>
            <person name="Shu S."/>
            <person name="Leebens-Mack J."/>
            <person name="Grimwood J."/>
            <person name="Schmutz J."/>
            <person name="Soltis P."/>
            <person name="Soltis D."/>
            <person name="Chen Z.-H."/>
        </authorList>
    </citation>
    <scope>NUCLEOTIDE SEQUENCE</scope>
    <source>
        <strain evidence="6">Whitten #5841</strain>
        <tissue evidence="6">Leaf</tissue>
    </source>
</reference>
<dbReference type="PROSITE" id="PS50088">
    <property type="entry name" value="ANK_REPEAT"/>
    <property type="match status" value="1"/>
</dbReference>
<feature type="region of interest" description="Disordered" evidence="4">
    <location>
        <begin position="64"/>
        <end position="86"/>
    </location>
</feature>
<protein>
    <recommendedName>
        <fullName evidence="5">BTB domain-containing protein</fullName>
    </recommendedName>
</protein>
<dbReference type="PANTHER" id="PTHR46668">
    <property type="entry name" value="BTB/POZ DOMAIN AND ANKYRIN REPEAT-CONTAINING PROTEIN NH5.2"/>
    <property type="match status" value="1"/>
</dbReference>
<dbReference type="Pfam" id="PF00651">
    <property type="entry name" value="BTB"/>
    <property type="match status" value="1"/>
</dbReference>
<comment type="similarity">
    <text evidence="2">Belongs to the plant 'ANKYRIN-BTB/POZ' family. 'NOOT-BOP-COCH-like' (NBCL) subfamily.</text>
</comment>
<keyword evidence="3" id="KW-0040">ANK repeat</keyword>
<evidence type="ECO:0000256" key="2">
    <source>
        <dbReference type="ARBA" id="ARBA00044752"/>
    </source>
</evidence>
<evidence type="ECO:0000256" key="4">
    <source>
        <dbReference type="SAM" id="MobiDB-lite"/>
    </source>
</evidence>
<dbReference type="AlphaFoldDB" id="A0A8T2T3Q5"/>
<dbReference type="SMART" id="SM00248">
    <property type="entry name" value="ANK"/>
    <property type="match status" value="2"/>
</dbReference>
<evidence type="ECO:0000313" key="6">
    <source>
        <dbReference type="EMBL" id="KAH7404486.1"/>
    </source>
</evidence>
<dbReference type="GO" id="GO:0005634">
    <property type="term" value="C:nucleus"/>
    <property type="evidence" value="ECO:0007669"/>
    <property type="project" value="TreeGrafter"/>
</dbReference>
<dbReference type="InterPro" id="IPR036770">
    <property type="entry name" value="Ankyrin_rpt-contain_sf"/>
</dbReference>
<feature type="domain" description="BTB" evidence="5">
    <location>
        <begin position="28"/>
        <end position="124"/>
    </location>
</feature>
<comment type="pathway">
    <text evidence="1">Protein modification; protein ubiquitination.</text>
</comment>
<dbReference type="GO" id="GO:0009864">
    <property type="term" value="P:induced systemic resistance, jasmonic acid mediated signaling pathway"/>
    <property type="evidence" value="ECO:0007669"/>
    <property type="project" value="TreeGrafter"/>
</dbReference>
<dbReference type="InterPro" id="IPR011333">
    <property type="entry name" value="SKP1/BTB/POZ_sf"/>
</dbReference>
<feature type="compositionally biased region" description="Low complexity" evidence="4">
    <location>
        <begin position="75"/>
        <end position="86"/>
    </location>
</feature>
<keyword evidence="7" id="KW-1185">Reference proteome</keyword>
<dbReference type="OrthoDB" id="45365at2759"/>
<dbReference type="Gene3D" id="3.30.710.10">
    <property type="entry name" value="Potassium Channel Kv1.1, Chain A"/>
    <property type="match status" value="1"/>
</dbReference>
<name>A0A8T2T3Q5_CERRI</name>
<evidence type="ECO:0000313" key="7">
    <source>
        <dbReference type="Proteomes" id="UP000825935"/>
    </source>
</evidence>
<dbReference type="SUPFAM" id="SSF54695">
    <property type="entry name" value="POZ domain"/>
    <property type="match status" value="1"/>
</dbReference>
<feature type="repeat" description="ANK" evidence="3">
    <location>
        <begin position="346"/>
        <end position="378"/>
    </location>
</feature>
<dbReference type="PROSITE" id="PS50097">
    <property type="entry name" value="BTB"/>
    <property type="match status" value="1"/>
</dbReference>
<proteinExistence type="inferred from homology"/>
<organism evidence="6 7">
    <name type="scientific">Ceratopteris richardii</name>
    <name type="common">Triangle waterfern</name>
    <dbReference type="NCBI Taxonomy" id="49495"/>
    <lineage>
        <taxon>Eukaryota</taxon>
        <taxon>Viridiplantae</taxon>
        <taxon>Streptophyta</taxon>
        <taxon>Embryophyta</taxon>
        <taxon>Tracheophyta</taxon>
        <taxon>Polypodiopsida</taxon>
        <taxon>Polypodiidae</taxon>
        <taxon>Polypodiales</taxon>
        <taxon>Pteridineae</taxon>
        <taxon>Pteridaceae</taxon>
        <taxon>Parkerioideae</taxon>
        <taxon>Ceratopteris</taxon>
    </lineage>
</organism>